<proteinExistence type="predicted"/>
<evidence type="ECO:0000256" key="2">
    <source>
        <dbReference type="SAM" id="SignalP"/>
    </source>
</evidence>
<feature type="signal peptide" evidence="2">
    <location>
        <begin position="1"/>
        <end position="30"/>
    </location>
</feature>
<feature type="region of interest" description="Disordered" evidence="1">
    <location>
        <begin position="28"/>
        <end position="66"/>
    </location>
</feature>
<dbReference type="InterPro" id="IPR046281">
    <property type="entry name" value="DUF6318"/>
</dbReference>
<keyword evidence="2" id="KW-0732">Signal</keyword>
<feature type="domain" description="DUF6318" evidence="3">
    <location>
        <begin position="54"/>
        <end position="183"/>
    </location>
</feature>
<organism evidence="4 5">
    <name type="scientific">Nocardioides massiliensis</name>
    <dbReference type="NCBI Taxonomy" id="1325935"/>
    <lineage>
        <taxon>Bacteria</taxon>
        <taxon>Bacillati</taxon>
        <taxon>Actinomycetota</taxon>
        <taxon>Actinomycetes</taxon>
        <taxon>Propionibacteriales</taxon>
        <taxon>Nocardioidaceae</taxon>
        <taxon>Nocardioides</taxon>
    </lineage>
</organism>
<feature type="compositionally biased region" description="Low complexity" evidence="1">
    <location>
        <begin position="33"/>
        <end position="62"/>
    </location>
</feature>
<feature type="chain" id="PRO_5046824191" description="DUF6318 domain-containing protein" evidence="2">
    <location>
        <begin position="31"/>
        <end position="192"/>
    </location>
</feature>
<accession>A0ABT9NUA1</accession>
<reference evidence="4 5" key="1">
    <citation type="submission" date="2023-07" db="EMBL/GenBank/DDBJ databases">
        <title>Sequencing the genomes of 1000 actinobacteria strains.</title>
        <authorList>
            <person name="Klenk H.-P."/>
        </authorList>
    </citation>
    <scope>NUCLEOTIDE SEQUENCE [LARGE SCALE GENOMIC DNA]</scope>
    <source>
        <strain evidence="4 5">GD13</strain>
    </source>
</reference>
<protein>
    <recommendedName>
        <fullName evidence="3">DUF6318 domain-containing protein</fullName>
    </recommendedName>
</protein>
<keyword evidence="5" id="KW-1185">Reference proteome</keyword>
<evidence type="ECO:0000313" key="4">
    <source>
        <dbReference type="EMBL" id="MDP9823415.1"/>
    </source>
</evidence>
<evidence type="ECO:0000256" key="1">
    <source>
        <dbReference type="SAM" id="MobiDB-lite"/>
    </source>
</evidence>
<sequence length="192" mass="20122">MPTPSTAARARRAALAVALPLLLVAGCSDNPEPSAATTPSASPSPTATASDSPAAPELPAAARENTPEGAEAFVRHWVEVLNSTRSGVGGQAIRRHSADGCIQCRAISETADEIRAGSLVVDGGDWHVATSTINPYDPPEGDLIVVTRMEINQGSVTRDGQSPSPTQSSTKSISFVLDWQDRWIVLEIRTPS</sequence>
<comment type="caution">
    <text evidence="4">The sequence shown here is derived from an EMBL/GenBank/DDBJ whole genome shotgun (WGS) entry which is preliminary data.</text>
</comment>
<evidence type="ECO:0000259" key="3">
    <source>
        <dbReference type="Pfam" id="PF19843"/>
    </source>
</evidence>
<evidence type="ECO:0000313" key="5">
    <source>
        <dbReference type="Proteomes" id="UP001240447"/>
    </source>
</evidence>
<dbReference type="Pfam" id="PF19843">
    <property type="entry name" value="DUF6318"/>
    <property type="match status" value="1"/>
</dbReference>
<dbReference type="Proteomes" id="UP001240447">
    <property type="component" value="Unassembled WGS sequence"/>
</dbReference>
<name>A0ABT9NUA1_9ACTN</name>
<gene>
    <name evidence="4" type="ORF">J2S59_003224</name>
</gene>
<dbReference type="EMBL" id="JAUSQM010000001">
    <property type="protein sequence ID" value="MDP9823415.1"/>
    <property type="molecule type" value="Genomic_DNA"/>
</dbReference>
<dbReference type="RefSeq" id="WP_068122758.1">
    <property type="nucleotide sequence ID" value="NZ_CCXJ01000607.1"/>
</dbReference>